<organism evidence="3 4">
    <name type="scientific">Candidatus Thiodictyon syntrophicum</name>
    <dbReference type="NCBI Taxonomy" id="1166950"/>
    <lineage>
        <taxon>Bacteria</taxon>
        <taxon>Pseudomonadati</taxon>
        <taxon>Pseudomonadota</taxon>
        <taxon>Gammaproteobacteria</taxon>
        <taxon>Chromatiales</taxon>
        <taxon>Chromatiaceae</taxon>
        <taxon>Thiodictyon</taxon>
    </lineage>
</organism>
<proteinExistence type="predicted"/>
<dbReference type="PANTHER" id="PTHR35149">
    <property type="entry name" value="SLL5132 PROTEIN"/>
    <property type="match status" value="1"/>
</dbReference>
<dbReference type="InterPro" id="IPR004919">
    <property type="entry name" value="GmrSD_N"/>
</dbReference>
<accession>A0A2K8U6F7</accession>
<evidence type="ECO:0000259" key="2">
    <source>
        <dbReference type="Pfam" id="PF03235"/>
    </source>
</evidence>
<dbReference type="RefSeq" id="WP_100918912.1">
    <property type="nucleotide sequence ID" value="NZ_CP020370.1"/>
</dbReference>
<reference evidence="3 4" key="1">
    <citation type="submission" date="2017-03" db="EMBL/GenBank/DDBJ databases">
        <title>Complete genome sequence of Candidatus 'Thiodictyon syntrophicum' sp. nov. strain Cad16T, a photolithoautotroph purple sulfur bacterium isolated from an alpine meromictic lake.</title>
        <authorList>
            <person name="Luedin S.M."/>
            <person name="Pothier J.F."/>
            <person name="Danza F."/>
            <person name="Storelli N."/>
            <person name="Wittwer M."/>
            <person name="Tonolla M."/>
        </authorList>
    </citation>
    <scope>NUCLEOTIDE SEQUENCE [LARGE SCALE GENOMIC DNA]</scope>
    <source>
        <strain evidence="3 4">Cad16T</strain>
    </source>
</reference>
<evidence type="ECO:0000256" key="1">
    <source>
        <dbReference type="SAM" id="SignalP"/>
    </source>
</evidence>
<name>A0A2K8U6F7_9GAMM</name>
<feature type="domain" description="GmrSD restriction endonucleases N-terminal" evidence="2">
    <location>
        <begin position="11"/>
        <end position="234"/>
    </location>
</feature>
<dbReference type="OrthoDB" id="3654724at2"/>
<gene>
    <name evidence="3" type="ORF">THSYN_09330</name>
</gene>
<dbReference type="PANTHER" id="PTHR35149:SF1">
    <property type="entry name" value="DUF5655 DOMAIN-CONTAINING PROTEIN"/>
    <property type="match status" value="1"/>
</dbReference>
<evidence type="ECO:0000313" key="3">
    <source>
        <dbReference type="EMBL" id="AUB81135.1"/>
    </source>
</evidence>
<feature type="signal peptide" evidence="1">
    <location>
        <begin position="1"/>
        <end position="21"/>
    </location>
</feature>
<dbReference type="AlphaFoldDB" id="A0A2K8U6F7"/>
<feature type="chain" id="PRO_5014946877" description="GmrSD restriction endonucleases N-terminal domain-containing protein" evidence="1">
    <location>
        <begin position="22"/>
        <end position="593"/>
    </location>
</feature>
<protein>
    <recommendedName>
        <fullName evidence="2">GmrSD restriction endonucleases N-terminal domain-containing protein</fullName>
    </recommendedName>
</protein>
<keyword evidence="4" id="KW-1185">Reference proteome</keyword>
<sequence>MNPMALIKVLGSLFSCQAAYAVPDYQRSYAWVRQENNSKDHQVDDFWSDLLQAYRNSAAREQNGDAAQPYYWGTITVNKTNRTRANGILAIPIYDVVDGQQRLITLSLLLAAFDHVVFKDLQKQLLPGGAPIITPGSLNLDSFNDLISNVPENQIRGLDLATNTRLMEAKKYLSEQIRQRQPAEQQGLLDFFLNSTIALEFDAGNEQLAMQAFLTLNDRGKPLSVLEKLKGTLFAIDHTQGGRRAAQINQVFGLVYRTLDTINELGRTEQLPFFRDLNDEGFVRLFYHYFAHQAIAVHHLDNPVDKLAHNALASAASALDFFQRAASQLANGAAGVGGFLTDLLTDMENVANGLNDIALSSKAQANPALLKLFGFLGIHPSMMPILVGAQIHGWLTPQFIKAIETTDVRVFKVANKTRITPLYQDTLPYLRAINEQPMIAALNGYWNNWQPDAYFSANLSNPYGRPGLKYLLWEFISSSHPGFISTNLRLFKDVTIEHVFARTPAITLPGSGFTNPDDYASSNNLAGNLSLLENVLQNIANNQPPPLKVPAYGRSANPYIKGLGNYIAAQGFSKADVITRTSQFQNFAVAHWC</sequence>
<keyword evidence="1" id="KW-0732">Signal</keyword>
<dbReference type="KEGG" id="tsy:THSYN_09330"/>
<evidence type="ECO:0000313" key="4">
    <source>
        <dbReference type="Proteomes" id="UP000232638"/>
    </source>
</evidence>
<dbReference type="Pfam" id="PF03235">
    <property type="entry name" value="GmrSD_N"/>
    <property type="match status" value="1"/>
</dbReference>
<dbReference type="Proteomes" id="UP000232638">
    <property type="component" value="Chromosome"/>
</dbReference>
<dbReference type="EMBL" id="CP020370">
    <property type="protein sequence ID" value="AUB81135.1"/>
    <property type="molecule type" value="Genomic_DNA"/>
</dbReference>